<dbReference type="Gene3D" id="1.10.10.60">
    <property type="entry name" value="Homeodomain-like"/>
    <property type="match status" value="2"/>
</dbReference>
<organism evidence="11 12">
    <name type="scientific">Chinchilla lanigera</name>
    <name type="common">Long-tailed chinchilla</name>
    <name type="synonym">Chinchilla villidera</name>
    <dbReference type="NCBI Taxonomy" id="34839"/>
    <lineage>
        <taxon>Eukaryota</taxon>
        <taxon>Metazoa</taxon>
        <taxon>Chordata</taxon>
        <taxon>Craniata</taxon>
        <taxon>Vertebrata</taxon>
        <taxon>Euteleostomi</taxon>
        <taxon>Mammalia</taxon>
        <taxon>Eutheria</taxon>
        <taxon>Euarchontoglires</taxon>
        <taxon>Glires</taxon>
        <taxon>Rodentia</taxon>
        <taxon>Hystricomorpha</taxon>
        <taxon>Chinchillidae</taxon>
        <taxon>Chinchilla</taxon>
    </lineage>
</organism>
<evidence type="ECO:0000256" key="1">
    <source>
        <dbReference type="ARBA" id="ARBA00004123"/>
    </source>
</evidence>
<evidence type="ECO:0000256" key="2">
    <source>
        <dbReference type="ARBA" id="ARBA00022553"/>
    </source>
</evidence>
<dbReference type="Pfam" id="PF11569">
    <property type="entry name" value="Homez"/>
    <property type="match status" value="1"/>
</dbReference>
<reference evidence="11" key="1">
    <citation type="submission" date="2025-08" db="UniProtKB">
        <authorList>
            <consortium name="Ensembl"/>
        </authorList>
    </citation>
    <scope>IDENTIFICATION</scope>
</reference>
<dbReference type="GeneTree" id="ENSGT00950000182893"/>
<dbReference type="SUPFAM" id="SSF46689">
    <property type="entry name" value="Homeodomain-like"/>
    <property type="match status" value="1"/>
</dbReference>
<keyword evidence="6" id="KW-0371">Homeobox</keyword>
<dbReference type="GO" id="GO:0000981">
    <property type="term" value="F:DNA-binding transcription factor activity, RNA polymerase II-specific"/>
    <property type="evidence" value="ECO:0007669"/>
    <property type="project" value="TreeGrafter"/>
</dbReference>
<feature type="region of interest" description="Disordered" evidence="9">
    <location>
        <begin position="41"/>
        <end position="81"/>
    </location>
</feature>
<evidence type="ECO:0000256" key="3">
    <source>
        <dbReference type="ARBA" id="ARBA00022737"/>
    </source>
</evidence>
<evidence type="ECO:0000256" key="6">
    <source>
        <dbReference type="ARBA" id="ARBA00023155"/>
    </source>
</evidence>
<dbReference type="AlphaFoldDB" id="A0A8C2VLB0"/>
<comment type="subcellular location">
    <subcellularLocation>
        <location evidence="1">Nucleus</location>
    </subcellularLocation>
</comment>
<keyword evidence="8" id="KW-0539">Nucleus</keyword>
<evidence type="ECO:0000259" key="10">
    <source>
        <dbReference type="Pfam" id="PF11569"/>
    </source>
</evidence>
<sequence length="159" mass="18411">RREDYHKLEQITGLPRPEIIQWFGDTRYALKHGQLKWFRDNAVPGAPSFQDPAPPTPPSTRSLKEWAKTPPLPAPPPPPDIRPLEKYWAAHHQLWETDLPQLCRASRLSTQQVRDWFDSQLREPAEVVVCLDEEEEEEEEQELSVLGTEGPWSLTELIT</sequence>
<dbReference type="PANTHER" id="PTHR15467">
    <property type="entry name" value="ZINC-FINGERS AND HOMEOBOXES RELATED"/>
    <property type="match status" value="1"/>
</dbReference>
<keyword evidence="3" id="KW-0677">Repeat</keyword>
<name>A0A8C2VLB0_CHILA</name>
<protein>
    <recommendedName>
        <fullName evidence="10">Homez homeobox domain-containing protein</fullName>
    </recommendedName>
</protein>
<feature type="compositionally biased region" description="Pro residues" evidence="9">
    <location>
        <begin position="70"/>
        <end position="81"/>
    </location>
</feature>
<dbReference type="GO" id="GO:0005634">
    <property type="term" value="C:nucleus"/>
    <property type="evidence" value="ECO:0007669"/>
    <property type="project" value="UniProtKB-SubCell"/>
</dbReference>
<keyword evidence="7" id="KW-0804">Transcription</keyword>
<feature type="region of interest" description="Disordered" evidence="9">
    <location>
        <begin position="132"/>
        <end position="159"/>
    </location>
</feature>
<keyword evidence="2" id="KW-0597">Phosphoprotein</keyword>
<evidence type="ECO:0000313" key="12">
    <source>
        <dbReference type="Proteomes" id="UP000694398"/>
    </source>
</evidence>
<dbReference type="InterPro" id="IPR024578">
    <property type="entry name" value="Homez_homeobox_dom"/>
</dbReference>
<dbReference type="InterPro" id="IPR009057">
    <property type="entry name" value="Homeodomain-like_sf"/>
</dbReference>
<evidence type="ECO:0000313" key="11">
    <source>
        <dbReference type="Ensembl" id="ENSCLAP00000017341.1"/>
    </source>
</evidence>
<dbReference type="Proteomes" id="UP000694398">
    <property type="component" value="Unassembled WGS sequence"/>
</dbReference>
<evidence type="ECO:0000256" key="4">
    <source>
        <dbReference type="ARBA" id="ARBA00023015"/>
    </source>
</evidence>
<dbReference type="FunFam" id="1.10.10.60:FF:000211">
    <property type="entry name" value="Homeobox and leucine zipper protein Homez"/>
    <property type="match status" value="1"/>
</dbReference>
<feature type="domain" description="Homez homeobox" evidence="10">
    <location>
        <begin position="71"/>
        <end position="127"/>
    </location>
</feature>
<evidence type="ECO:0000256" key="5">
    <source>
        <dbReference type="ARBA" id="ARBA00023125"/>
    </source>
</evidence>
<accession>A0A8C2VLB0</accession>
<keyword evidence="12" id="KW-1185">Reference proteome</keyword>
<reference evidence="11" key="2">
    <citation type="submission" date="2025-09" db="UniProtKB">
        <authorList>
            <consortium name="Ensembl"/>
        </authorList>
    </citation>
    <scope>IDENTIFICATION</scope>
</reference>
<proteinExistence type="predicted"/>
<feature type="compositionally biased region" description="Acidic residues" evidence="9">
    <location>
        <begin position="132"/>
        <end position="142"/>
    </location>
</feature>
<dbReference type="Ensembl" id="ENSCLAT00000017510.1">
    <property type="protein sequence ID" value="ENSCLAP00000017341.1"/>
    <property type="gene ID" value="ENSCLAG00000011910.1"/>
</dbReference>
<dbReference type="GO" id="GO:0003677">
    <property type="term" value="F:DNA binding"/>
    <property type="evidence" value="ECO:0007669"/>
    <property type="project" value="UniProtKB-KW"/>
</dbReference>
<keyword evidence="4" id="KW-0805">Transcription regulation</keyword>
<keyword evidence="5" id="KW-0238">DNA-binding</keyword>
<evidence type="ECO:0000256" key="9">
    <source>
        <dbReference type="SAM" id="MobiDB-lite"/>
    </source>
</evidence>
<evidence type="ECO:0000256" key="8">
    <source>
        <dbReference type="ARBA" id="ARBA00023242"/>
    </source>
</evidence>
<dbReference type="PANTHER" id="PTHR15467:SF7">
    <property type="entry name" value="HOMEOBOX AND LEUCINE ZIPPER PROTEIN HOMEZ"/>
    <property type="match status" value="1"/>
</dbReference>
<evidence type="ECO:0000256" key="7">
    <source>
        <dbReference type="ARBA" id="ARBA00023163"/>
    </source>
</evidence>
<dbReference type="OMA" id="RDWFDSQ"/>